<gene>
    <name evidence="2" type="ORF">A0O21_02980</name>
</gene>
<keyword evidence="1" id="KW-1133">Transmembrane helix</keyword>
<dbReference type="EMBL" id="CP014699">
    <property type="protein sequence ID" value="AND79058.1"/>
    <property type="molecule type" value="Genomic_DNA"/>
</dbReference>
<keyword evidence="3" id="KW-1185">Reference proteome</keyword>
<dbReference type="KEGG" id="spat:A0O21_02980"/>
<dbReference type="Pfam" id="PF16316">
    <property type="entry name" value="DUF4956"/>
    <property type="match status" value="1"/>
</dbReference>
<dbReference type="InterPro" id="IPR032531">
    <property type="entry name" value="DUF4956"/>
</dbReference>
<feature type="transmembrane region" description="Helical" evidence="1">
    <location>
        <begin position="20"/>
        <end position="39"/>
    </location>
</feature>
<evidence type="ECO:0000313" key="2">
    <source>
        <dbReference type="EMBL" id="AND79058.1"/>
    </source>
</evidence>
<name>A0A172Q6H2_9STRE</name>
<evidence type="ECO:0000256" key="1">
    <source>
        <dbReference type="SAM" id="Phobius"/>
    </source>
</evidence>
<proteinExistence type="predicted"/>
<keyword evidence="1" id="KW-0472">Membrane</keyword>
<feature type="transmembrane region" description="Helical" evidence="1">
    <location>
        <begin position="51"/>
        <end position="77"/>
    </location>
</feature>
<evidence type="ECO:0000313" key="3">
    <source>
        <dbReference type="Proteomes" id="UP000077317"/>
    </source>
</evidence>
<protein>
    <submittedName>
        <fullName evidence="2">Uncharacterized protein</fullName>
    </submittedName>
</protein>
<dbReference type="RefSeq" id="WP_067061003.1">
    <property type="nucleotide sequence ID" value="NZ_CP014699.1"/>
</dbReference>
<dbReference type="OrthoDB" id="9803265at2"/>
<accession>A0A172Q6H2</accession>
<keyword evidence="1" id="KW-0812">Transmembrane</keyword>
<dbReference type="AlphaFoldDB" id="A0A172Q6H2"/>
<reference evidence="2 3" key="1">
    <citation type="journal article" date="2016" name="Int. J. Syst. Evol. Microbiol.">
        <title>Streptococcuspantholopis sp. nov., isolated from faeces of the Tibetan antelope (Pantholops hodgsonii).</title>
        <authorList>
            <person name="Bai X."/>
            <person name="Xiong Y."/>
            <person name="Lu S."/>
            <person name="Jin D."/>
            <person name="Lai X."/>
            <person name="Yang J."/>
            <person name="Niu L."/>
            <person name="Hu S."/>
            <person name="Meng X."/>
            <person name="Pu J."/>
            <person name="Ye C."/>
            <person name="Xu J."/>
        </authorList>
    </citation>
    <scope>NUCLEOTIDE SEQUENCE [LARGE SCALE GENOMIC DNA]</scope>
    <source>
        <strain evidence="2 3">TA 26</strain>
    </source>
</reference>
<reference evidence="3" key="2">
    <citation type="submission" date="2016-03" db="EMBL/GenBank/DDBJ databases">
        <title>Streptococcus antelopensis sp. nov., isolated from the feces of the Tibetan antelope (Pantholops hodgsonii) in Hoh Xil National Nature Reserve, Qinghai, China.</title>
        <authorList>
            <person name="Bai X."/>
        </authorList>
    </citation>
    <scope>NUCLEOTIDE SEQUENCE [LARGE SCALE GENOMIC DNA]</scope>
    <source>
        <strain evidence="3">TA 26</strain>
    </source>
</reference>
<feature type="transmembrane region" description="Helical" evidence="1">
    <location>
        <begin position="97"/>
        <end position="130"/>
    </location>
</feature>
<dbReference type="Proteomes" id="UP000077317">
    <property type="component" value="Chromosome"/>
</dbReference>
<dbReference type="STRING" id="1811193.A0O21_02980"/>
<organism evidence="2 3">
    <name type="scientific">Streptococcus pantholopis</name>
    <dbReference type="NCBI Taxonomy" id="1811193"/>
    <lineage>
        <taxon>Bacteria</taxon>
        <taxon>Bacillati</taxon>
        <taxon>Bacillota</taxon>
        <taxon>Bacilli</taxon>
        <taxon>Lactobacillales</taxon>
        <taxon>Streptococcaceae</taxon>
        <taxon>Streptococcus</taxon>
    </lineage>
</organism>
<sequence length="227" mass="25273">MTDLFDSVYTQTTAAVEPRMLFLSLVTSLILGAALAWVYKYRTFYTKEFVATLILLPSIISLIIFLVNGSLGTSVAVAGTFSLVRFRSAAGGARELLSLFLAMAIGLTVGMGYLLLALLSTALFLIIWLLMEKFSLLNSKQTRRYLTVEVPKEKEEEIRISTVLKNSCSSSDLISVSSSKEGSYLRLDYEVDLKDGVDDYYLTNQLIHSVNRIDLSLSKKPKKKKNL</sequence>